<dbReference type="InterPro" id="IPR027684">
    <property type="entry name" value="TBCC"/>
</dbReference>
<dbReference type="GO" id="GO:0005737">
    <property type="term" value="C:cytoplasm"/>
    <property type="evidence" value="ECO:0007669"/>
    <property type="project" value="TreeGrafter"/>
</dbReference>
<proteinExistence type="predicted"/>
<gene>
    <name evidence="2" type="ORF">PACTADRAFT_50652</name>
</gene>
<evidence type="ECO:0000313" key="2">
    <source>
        <dbReference type="EMBL" id="ODV94794.1"/>
    </source>
</evidence>
<dbReference type="InterPro" id="IPR012945">
    <property type="entry name" value="Tubulin-bd_cofactor_C_dom"/>
</dbReference>
<name>A0A1E4TSU1_PACTA</name>
<dbReference type="EMBL" id="KV454015">
    <property type="protein sequence ID" value="ODV94794.1"/>
    <property type="molecule type" value="Genomic_DNA"/>
</dbReference>
<dbReference type="OrthoDB" id="194775at2759"/>
<organism evidence="2 3">
    <name type="scientific">Pachysolen tannophilus NRRL Y-2460</name>
    <dbReference type="NCBI Taxonomy" id="669874"/>
    <lineage>
        <taxon>Eukaryota</taxon>
        <taxon>Fungi</taxon>
        <taxon>Dikarya</taxon>
        <taxon>Ascomycota</taxon>
        <taxon>Saccharomycotina</taxon>
        <taxon>Pichiomycetes</taxon>
        <taxon>Pachysolenaceae</taxon>
        <taxon>Pachysolen</taxon>
    </lineage>
</organism>
<dbReference type="Proteomes" id="UP000094236">
    <property type="component" value="Unassembled WGS sequence"/>
</dbReference>
<sequence length="292" mass="33310">MSSGDFQKIYSEFNVRKNEIQKKIDQVTTASEIKDLKMEINQLPAEIFSCNRDDGEVIGNGSGNFISSLPAYDQKYYTNTIDQLFNLLESKSKDLNKGKKKFSFKNKNKVPFAKIETSDSTIDFKAINEEQKQEPTAENIIGIEYTIAKPINSSTAHIFLNNIQSSIIKMDNTGYIPDSIHLSNIHNSKINIKSNTSIFIDCGSDNLIVTESYQLRLHNLQQSIIVPRILNEANRIVIENCNGIKIYKNNDVDKFVEVDDFNFPTKSVKNPNFEYAEDTNEELKNEIIKSFH</sequence>
<evidence type="ECO:0000313" key="3">
    <source>
        <dbReference type="Proteomes" id="UP000094236"/>
    </source>
</evidence>
<dbReference type="AlphaFoldDB" id="A0A1E4TSU1"/>
<evidence type="ECO:0000259" key="1">
    <source>
        <dbReference type="Pfam" id="PF07986"/>
    </source>
</evidence>
<dbReference type="Pfam" id="PF07986">
    <property type="entry name" value="TBCC"/>
    <property type="match status" value="1"/>
</dbReference>
<dbReference type="STRING" id="669874.A0A1E4TSU1"/>
<dbReference type="InterPro" id="IPR016098">
    <property type="entry name" value="CAP/MinC_C"/>
</dbReference>
<dbReference type="PANTHER" id="PTHR15139">
    <property type="entry name" value="TUBULIN FOLDING COFACTOR C"/>
    <property type="match status" value="1"/>
</dbReference>
<protein>
    <recommendedName>
        <fullName evidence="1">Tubulin binding cofactor C-like domain-containing protein</fullName>
    </recommendedName>
</protein>
<feature type="domain" description="Tubulin binding cofactor C-like" evidence="1">
    <location>
        <begin position="157"/>
        <end position="251"/>
    </location>
</feature>
<keyword evidence="3" id="KW-1185">Reference proteome</keyword>
<dbReference type="PANTHER" id="PTHR15139:SF0">
    <property type="entry name" value="TUBULIN-SPECIFIC CHAPERONE C"/>
    <property type="match status" value="1"/>
</dbReference>
<dbReference type="Gene3D" id="2.160.20.70">
    <property type="match status" value="1"/>
</dbReference>
<dbReference type="GO" id="GO:0007021">
    <property type="term" value="P:tubulin complex assembly"/>
    <property type="evidence" value="ECO:0007669"/>
    <property type="project" value="TreeGrafter"/>
</dbReference>
<dbReference type="GO" id="GO:0007023">
    <property type="term" value="P:post-chaperonin tubulin folding pathway"/>
    <property type="evidence" value="ECO:0007669"/>
    <property type="project" value="InterPro"/>
</dbReference>
<reference evidence="3" key="1">
    <citation type="submission" date="2016-05" db="EMBL/GenBank/DDBJ databases">
        <title>Comparative genomics of biotechnologically important yeasts.</title>
        <authorList>
            <consortium name="DOE Joint Genome Institute"/>
            <person name="Riley R."/>
            <person name="Haridas S."/>
            <person name="Wolfe K.H."/>
            <person name="Lopes M.R."/>
            <person name="Hittinger C.T."/>
            <person name="Goker M."/>
            <person name="Salamov A."/>
            <person name="Wisecaver J."/>
            <person name="Long T.M."/>
            <person name="Aerts A.L."/>
            <person name="Barry K."/>
            <person name="Choi C."/>
            <person name="Clum A."/>
            <person name="Coughlan A.Y."/>
            <person name="Deshpande S."/>
            <person name="Douglass A.P."/>
            <person name="Hanson S.J."/>
            <person name="Klenk H.-P."/>
            <person name="Labutti K."/>
            <person name="Lapidus A."/>
            <person name="Lindquist E."/>
            <person name="Lipzen A."/>
            <person name="Meier-Kolthoff J.P."/>
            <person name="Ohm R.A."/>
            <person name="Otillar R.P."/>
            <person name="Pangilinan J."/>
            <person name="Peng Y."/>
            <person name="Rokas A."/>
            <person name="Rosa C.A."/>
            <person name="Scheuner C."/>
            <person name="Sibirny A.A."/>
            <person name="Slot J.C."/>
            <person name="Stielow J.B."/>
            <person name="Sun H."/>
            <person name="Kurtzman C.P."/>
            <person name="Blackwell M."/>
            <person name="Grigoriev I.V."/>
            <person name="Jeffries T.W."/>
        </authorList>
    </citation>
    <scope>NUCLEOTIDE SEQUENCE [LARGE SCALE GENOMIC DNA]</scope>
    <source>
        <strain evidence="3">NRRL Y-2460</strain>
    </source>
</reference>
<accession>A0A1E4TSU1</accession>